<dbReference type="Gene3D" id="3.40.50.720">
    <property type="entry name" value="NAD(P)-binding Rossmann-like Domain"/>
    <property type="match status" value="1"/>
</dbReference>
<dbReference type="InterPro" id="IPR002347">
    <property type="entry name" value="SDR_fam"/>
</dbReference>
<name>A0A8E2E226_9PEZI</name>
<dbReference type="PANTHER" id="PTHR43544">
    <property type="entry name" value="SHORT-CHAIN DEHYDROGENASE/REDUCTASE"/>
    <property type="match status" value="1"/>
</dbReference>
<dbReference type="SUPFAM" id="SSF51735">
    <property type="entry name" value="NAD(P)-binding Rossmann-fold domains"/>
    <property type="match status" value="1"/>
</dbReference>
<dbReference type="Proteomes" id="UP000250266">
    <property type="component" value="Unassembled WGS sequence"/>
</dbReference>
<organism evidence="4 5">
    <name type="scientific">Lepidopterella palustris CBS 459.81</name>
    <dbReference type="NCBI Taxonomy" id="1314670"/>
    <lineage>
        <taxon>Eukaryota</taxon>
        <taxon>Fungi</taxon>
        <taxon>Dikarya</taxon>
        <taxon>Ascomycota</taxon>
        <taxon>Pezizomycotina</taxon>
        <taxon>Dothideomycetes</taxon>
        <taxon>Pleosporomycetidae</taxon>
        <taxon>Mytilinidiales</taxon>
        <taxon>Argynnaceae</taxon>
        <taxon>Lepidopterella</taxon>
    </lineage>
</organism>
<dbReference type="PANTHER" id="PTHR43544:SF32">
    <property type="entry name" value="CHAIN DEHYDROGENASE, PUTATIVE (AFU_ORTHOLOGUE AFUA_5G01530)-RELATED"/>
    <property type="match status" value="1"/>
</dbReference>
<dbReference type="InterPro" id="IPR036291">
    <property type="entry name" value="NAD(P)-bd_dom_sf"/>
</dbReference>
<dbReference type="GO" id="GO:0016491">
    <property type="term" value="F:oxidoreductase activity"/>
    <property type="evidence" value="ECO:0007669"/>
    <property type="project" value="TreeGrafter"/>
</dbReference>
<proteinExistence type="inferred from homology"/>
<dbReference type="PRINTS" id="PR00081">
    <property type="entry name" value="GDHRDH"/>
</dbReference>
<comment type="similarity">
    <text evidence="1">Belongs to the short-chain dehydrogenases/reductases (SDR) family.</text>
</comment>
<keyword evidence="5" id="KW-1185">Reference proteome</keyword>
<sequence length="257" mass="26492">MSSSESSPVVLITGANTGIGYQTAGLLAQSTKSYNIIITSRSLTKGQAAAAKLLSSNPSSKSTVTAIELDITSAPSISAALLKVIELHNRLDILVNNAAIGSDVKGVISSGIDDFKSVFDTNVIGTATVTDAFIPMLCNSKDGKLVVVSSSVGSITMAAAQSPGPHSLTASAYASSKAAVNMLIVKWSKAYGEKGVKVWGVDPGLCATDFAGEYSMARGRDPAEGGAIVVDVIEGRRDADVGRVCFDQYGEAGVRPW</sequence>
<dbReference type="OrthoDB" id="191139at2759"/>
<accession>A0A8E2E226</accession>
<dbReference type="AlphaFoldDB" id="A0A8E2E226"/>
<dbReference type="Pfam" id="PF00106">
    <property type="entry name" value="adh_short"/>
    <property type="match status" value="1"/>
</dbReference>
<dbReference type="InterPro" id="IPR057326">
    <property type="entry name" value="KR_dom"/>
</dbReference>
<dbReference type="InterPro" id="IPR020904">
    <property type="entry name" value="Sc_DH/Rdtase_CS"/>
</dbReference>
<evidence type="ECO:0000259" key="3">
    <source>
        <dbReference type="SMART" id="SM00822"/>
    </source>
</evidence>
<dbReference type="GO" id="GO:0019748">
    <property type="term" value="P:secondary metabolic process"/>
    <property type="evidence" value="ECO:0007669"/>
    <property type="project" value="TreeGrafter"/>
</dbReference>
<evidence type="ECO:0000256" key="1">
    <source>
        <dbReference type="ARBA" id="ARBA00006484"/>
    </source>
</evidence>
<reference evidence="4 5" key="1">
    <citation type="journal article" date="2016" name="Nat. Commun.">
        <title>Ectomycorrhizal ecology is imprinted in the genome of the dominant symbiotic fungus Cenococcum geophilum.</title>
        <authorList>
            <consortium name="DOE Joint Genome Institute"/>
            <person name="Peter M."/>
            <person name="Kohler A."/>
            <person name="Ohm R.A."/>
            <person name="Kuo A."/>
            <person name="Krutzmann J."/>
            <person name="Morin E."/>
            <person name="Arend M."/>
            <person name="Barry K.W."/>
            <person name="Binder M."/>
            <person name="Choi C."/>
            <person name="Clum A."/>
            <person name="Copeland A."/>
            <person name="Grisel N."/>
            <person name="Haridas S."/>
            <person name="Kipfer T."/>
            <person name="LaButti K."/>
            <person name="Lindquist E."/>
            <person name="Lipzen A."/>
            <person name="Maire R."/>
            <person name="Meier B."/>
            <person name="Mihaltcheva S."/>
            <person name="Molinier V."/>
            <person name="Murat C."/>
            <person name="Poggeler S."/>
            <person name="Quandt C.A."/>
            <person name="Sperisen C."/>
            <person name="Tritt A."/>
            <person name="Tisserant E."/>
            <person name="Crous P.W."/>
            <person name="Henrissat B."/>
            <person name="Nehls U."/>
            <person name="Egli S."/>
            <person name="Spatafora J.W."/>
            <person name="Grigoriev I.V."/>
            <person name="Martin F.M."/>
        </authorList>
    </citation>
    <scope>NUCLEOTIDE SEQUENCE [LARGE SCALE GENOMIC DNA]</scope>
    <source>
        <strain evidence="4 5">CBS 459.81</strain>
    </source>
</reference>
<feature type="domain" description="Ketoreductase" evidence="3">
    <location>
        <begin position="8"/>
        <end position="202"/>
    </location>
</feature>
<dbReference type="InterPro" id="IPR051468">
    <property type="entry name" value="Fungal_SecMetab_SDRs"/>
</dbReference>
<dbReference type="SMART" id="SM00822">
    <property type="entry name" value="PKS_KR"/>
    <property type="match status" value="1"/>
</dbReference>
<dbReference type="PROSITE" id="PS00061">
    <property type="entry name" value="ADH_SHORT"/>
    <property type="match status" value="1"/>
</dbReference>
<protein>
    <submittedName>
        <fullName evidence="4">Short-chain dehydrogenase/reductase SDR</fullName>
    </submittedName>
</protein>
<evidence type="ECO:0000313" key="5">
    <source>
        <dbReference type="Proteomes" id="UP000250266"/>
    </source>
</evidence>
<dbReference type="GO" id="GO:0005737">
    <property type="term" value="C:cytoplasm"/>
    <property type="evidence" value="ECO:0007669"/>
    <property type="project" value="TreeGrafter"/>
</dbReference>
<dbReference type="EMBL" id="KV745257">
    <property type="protein sequence ID" value="OCK75952.1"/>
    <property type="molecule type" value="Genomic_DNA"/>
</dbReference>
<evidence type="ECO:0000256" key="2">
    <source>
        <dbReference type="ARBA" id="ARBA00022857"/>
    </source>
</evidence>
<evidence type="ECO:0000313" key="4">
    <source>
        <dbReference type="EMBL" id="OCK75952.1"/>
    </source>
</evidence>
<keyword evidence="2" id="KW-0521">NADP</keyword>
<gene>
    <name evidence="4" type="ORF">K432DRAFT_361211</name>
</gene>